<dbReference type="PANTHER" id="PTHR47338:SF20">
    <property type="entry name" value="ZN(II)2CYS6 TRANSCRIPTION FACTOR (EUROFUNG)"/>
    <property type="match status" value="1"/>
</dbReference>
<keyword evidence="2" id="KW-0479">Metal-binding</keyword>
<dbReference type="Pfam" id="PF00172">
    <property type="entry name" value="Zn_clus"/>
    <property type="match status" value="1"/>
</dbReference>
<comment type="caution">
    <text evidence="7">The sequence shown here is derived from an EMBL/GenBank/DDBJ whole genome shotgun (WGS) entry which is preliminary data.</text>
</comment>
<gene>
    <name evidence="7" type="ORF">FOXYS1_7717</name>
</gene>
<keyword evidence="3" id="KW-0805">Transcription regulation</keyword>
<protein>
    <recommendedName>
        <fullName evidence="6">Zn(2)-C6 fungal-type domain-containing protein</fullName>
    </recommendedName>
</protein>
<dbReference type="GO" id="GO:0000981">
    <property type="term" value="F:DNA-binding transcription factor activity, RNA polymerase II-specific"/>
    <property type="evidence" value="ECO:0007669"/>
    <property type="project" value="InterPro"/>
</dbReference>
<keyword evidence="4" id="KW-0804">Transcription</keyword>
<dbReference type="GO" id="GO:0003677">
    <property type="term" value="F:DNA binding"/>
    <property type="evidence" value="ECO:0007669"/>
    <property type="project" value="InterPro"/>
</dbReference>
<dbReference type="Pfam" id="PF04082">
    <property type="entry name" value="Fungal_trans"/>
    <property type="match status" value="1"/>
</dbReference>
<keyword evidence="5" id="KW-0539">Nucleus</keyword>
<dbReference type="GO" id="GO:0005634">
    <property type="term" value="C:nucleus"/>
    <property type="evidence" value="ECO:0007669"/>
    <property type="project" value="UniProtKB-SubCell"/>
</dbReference>
<dbReference type="Proteomes" id="UP000558688">
    <property type="component" value="Unassembled WGS sequence"/>
</dbReference>
<dbReference type="PROSITE" id="PS50048">
    <property type="entry name" value="ZN2_CY6_FUNGAL_2"/>
    <property type="match status" value="1"/>
</dbReference>
<accession>A0A8H5EI59</accession>
<evidence type="ECO:0000313" key="7">
    <source>
        <dbReference type="EMBL" id="KAF5261589.1"/>
    </source>
</evidence>
<dbReference type="AlphaFoldDB" id="A0A8H5EI59"/>
<dbReference type="GO" id="GO:0006351">
    <property type="term" value="P:DNA-templated transcription"/>
    <property type="evidence" value="ECO:0007669"/>
    <property type="project" value="InterPro"/>
</dbReference>
<dbReference type="InterPro" id="IPR036864">
    <property type="entry name" value="Zn2-C6_fun-type_DNA-bd_sf"/>
</dbReference>
<dbReference type="EMBL" id="JAAFOW010001248">
    <property type="protein sequence ID" value="KAF5261589.1"/>
    <property type="molecule type" value="Genomic_DNA"/>
</dbReference>
<dbReference type="SUPFAM" id="SSF57701">
    <property type="entry name" value="Zn2/Cys6 DNA-binding domain"/>
    <property type="match status" value="1"/>
</dbReference>
<dbReference type="CDD" id="cd00067">
    <property type="entry name" value="GAL4"/>
    <property type="match status" value="1"/>
</dbReference>
<dbReference type="SMART" id="SM00066">
    <property type="entry name" value="GAL4"/>
    <property type="match status" value="1"/>
</dbReference>
<dbReference type="InterPro" id="IPR007219">
    <property type="entry name" value="XnlR_reg_dom"/>
</dbReference>
<organism evidence="7 8">
    <name type="scientific">Fusarium oxysporum</name>
    <name type="common">Fusarium vascular wilt</name>
    <dbReference type="NCBI Taxonomy" id="5507"/>
    <lineage>
        <taxon>Eukaryota</taxon>
        <taxon>Fungi</taxon>
        <taxon>Dikarya</taxon>
        <taxon>Ascomycota</taxon>
        <taxon>Pezizomycotina</taxon>
        <taxon>Sordariomycetes</taxon>
        <taxon>Hypocreomycetidae</taxon>
        <taxon>Hypocreales</taxon>
        <taxon>Nectriaceae</taxon>
        <taxon>Fusarium</taxon>
        <taxon>Fusarium oxysporum species complex</taxon>
    </lineage>
</organism>
<proteinExistence type="predicted"/>
<dbReference type="PROSITE" id="PS00463">
    <property type="entry name" value="ZN2_CY6_FUNGAL_1"/>
    <property type="match status" value="1"/>
</dbReference>
<name>A0A8H5EI59_FUSOX</name>
<evidence type="ECO:0000256" key="5">
    <source>
        <dbReference type="ARBA" id="ARBA00023242"/>
    </source>
</evidence>
<dbReference type="PANTHER" id="PTHR47338">
    <property type="entry name" value="ZN(II)2CYS6 TRANSCRIPTION FACTOR (EUROFUNG)-RELATED"/>
    <property type="match status" value="1"/>
</dbReference>
<evidence type="ECO:0000256" key="4">
    <source>
        <dbReference type="ARBA" id="ARBA00023163"/>
    </source>
</evidence>
<dbReference type="Gene3D" id="4.10.240.10">
    <property type="entry name" value="Zn(2)-C6 fungal-type DNA-binding domain"/>
    <property type="match status" value="1"/>
</dbReference>
<dbReference type="InterPro" id="IPR050815">
    <property type="entry name" value="TF_fung"/>
</dbReference>
<comment type="subcellular location">
    <subcellularLocation>
        <location evidence="1">Nucleus</location>
    </subcellularLocation>
</comment>
<evidence type="ECO:0000313" key="8">
    <source>
        <dbReference type="Proteomes" id="UP000558688"/>
    </source>
</evidence>
<sequence length="552" mass="62445">MSTPLQPAVRARVSCFHCRDSKRRCDKSLPACQLCRRKSLECRYPQRRGQKAASPIDNTVNIADVAATSISDTIYHGTIQPERVQDLVNARAIRFLAPDLFRDLHLQLPRMEWDMPVEIEAQLGGRQQMQETTKAFLQLTRSWMPIVNGKRHLATVLNPLVPHRRPTALMALCMKLCCLPVGKVEEKRVLYDLVKKFYAEVERQEDSCIQVMQSAVFIAVFEMGDAIFPAAYLTVGALARYGMAMGMDKINQDVLGKDCDAAAGASWADIEEMRRVWWGALILDRLLNVSRPSRGLSTADPSFEEFLPADDEFFYNQSSSPEHATRISEGFTFKMGSFARLCQATHLISKSLAFCRGASNVSDEVPQNSPPEEVGQLCRTLESLVRVNELEVTSRQLAFCSQSSVSYIGILLLQRHYWRRAGHELEHDSTPNIFPETISALETLDRISTTLREGGYDLWQHLEDGRCSLFLVELVYQGMLVLLRMGKVWLAEDVQRKKESLGWLISHMGKRWPLVGKIIIQILYSLTNTAKAVYKRTLEARESILAVEDALT</sequence>
<evidence type="ECO:0000256" key="1">
    <source>
        <dbReference type="ARBA" id="ARBA00004123"/>
    </source>
</evidence>
<feature type="domain" description="Zn(2)-C6 fungal-type" evidence="6">
    <location>
        <begin position="14"/>
        <end position="44"/>
    </location>
</feature>
<dbReference type="GO" id="GO:0008270">
    <property type="term" value="F:zinc ion binding"/>
    <property type="evidence" value="ECO:0007669"/>
    <property type="project" value="InterPro"/>
</dbReference>
<reference evidence="7" key="1">
    <citation type="submission" date="2020-02" db="EMBL/GenBank/DDBJ databases">
        <title>Identification and distribution of gene clusters putatively required for synthesis of sphingolipid metabolism inhibitors in phylogenetically diverse species of the filamentous fungus Fusarium.</title>
        <authorList>
            <person name="Kim H.-S."/>
            <person name="Busman M."/>
            <person name="Brown D.W."/>
            <person name="Divon H."/>
            <person name="Uhlig S."/>
            <person name="Proctor R.H."/>
        </authorList>
    </citation>
    <scope>NUCLEOTIDE SEQUENCE [LARGE SCALE GENOMIC DNA]</scope>
    <source>
        <strain evidence="7">NRRL 39464</strain>
    </source>
</reference>
<evidence type="ECO:0000256" key="3">
    <source>
        <dbReference type="ARBA" id="ARBA00023015"/>
    </source>
</evidence>
<dbReference type="CDD" id="cd12148">
    <property type="entry name" value="fungal_TF_MHR"/>
    <property type="match status" value="1"/>
</dbReference>
<evidence type="ECO:0000256" key="2">
    <source>
        <dbReference type="ARBA" id="ARBA00022723"/>
    </source>
</evidence>
<evidence type="ECO:0000259" key="6">
    <source>
        <dbReference type="PROSITE" id="PS50048"/>
    </source>
</evidence>
<dbReference type="InterPro" id="IPR001138">
    <property type="entry name" value="Zn2Cys6_DnaBD"/>
</dbReference>